<reference evidence="2" key="2">
    <citation type="submission" date="2020-09" db="EMBL/GenBank/DDBJ databases">
        <authorList>
            <person name="Sun Q."/>
            <person name="Ohkuma M."/>
        </authorList>
    </citation>
    <scope>NUCLEOTIDE SEQUENCE</scope>
    <source>
        <strain evidence="2">JCM 4391</strain>
    </source>
</reference>
<dbReference type="EMBL" id="BMTP01000001">
    <property type="protein sequence ID" value="GGU18967.1"/>
    <property type="molecule type" value="Genomic_DNA"/>
</dbReference>
<feature type="signal peptide" evidence="1">
    <location>
        <begin position="1"/>
        <end position="29"/>
    </location>
</feature>
<accession>A0A918M2H1</accession>
<sequence length="161" mass="16612">MFVLKTFKGVVAGAALMGATVLGAGTAVAAPNWQPVVGPFYDCEKAVEHPAAPGVRFQGCLVVSDLGKAQVVLVANNFSGKPVTMSGGITSSFGDAGCNEKTLPTGTNHACYGPTDVVEDCWEWHASQGGPYGGYVTLTVNGVPHRVKSAAVCLNWGEPPF</sequence>
<proteinExistence type="predicted"/>
<dbReference type="AlphaFoldDB" id="A0A918M2H1"/>
<protein>
    <recommendedName>
        <fullName evidence="4">Secreted protein</fullName>
    </recommendedName>
</protein>
<evidence type="ECO:0000313" key="3">
    <source>
        <dbReference type="Proteomes" id="UP000636661"/>
    </source>
</evidence>
<evidence type="ECO:0000256" key="1">
    <source>
        <dbReference type="SAM" id="SignalP"/>
    </source>
</evidence>
<keyword evidence="3" id="KW-1185">Reference proteome</keyword>
<organism evidence="2 3">
    <name type="scientific">Streptomyces lavendofoliae</name>
    <dbReference type="NCBI Taxonomy" id="67314"/>
    <lineage>
        <taxon>Bacteria</taxon>
        <taxon>Bacillati</taxon>
        <taxon>Actinomycetota</taxon>
        <taxon>Actinomycetes</taxon>
        <taxon>Kitasatosporales</taxon>
        <taxon>Streptomycetaceae</taxon>
        <taxon>Streptomyces</taxon>
    </lineage>
</organism>
<keyword evidence="1" id="KW-0732">Signal</keyword>
<comment type="caution">
    <text evidence="2">The sequence shown here is derived from an EMBL/GenBank/DDBJ whole genome shotgun (WGS) entry which is preliminary data.</text>
</comment>
<name>A0A918M2H1_9ACTN</name>
<feature type="chain" id="PRO_5037978652" description="Secreted protein" evidence="1">
    <location>
        <begin position="30"/>
        <end position="161"/>
    </location>
</feature>
<evidence type="ECO:0000313" key="2">
    <source>
        <dbReference type="EMBL" id="GGU18967.1"/>
    </source>
</evidence>
<gene>
    <name evidence="2" type="ORF">GCM10010274_01580</name>
</gene>
<reference evidence="2" key="1">
    <citation type="journal article" date="2014" name="Int. J. Syst. Evol. Microbiol.">
        <title>Complete genome sequence of Corynebacterium casei LMG S-19264T (=DSM 44701T), isolated from a smear-ripened cheese.</title>
        <authorList>
            <consortium name="US DOE Joint Genome Institute (JGI-PGF)"/>
            <person name="Walter F."/>
            <person name="Albersmeier A."/>
            <person name="Kalinowski J."/>
            <person name="Ruckert C."/>
        </authorList>
    </citation>
    <scope>NUCLEOTIDE SEQUENCE</scope>
    <source>
        <strain evidence="2">JCM 4391</strain>
    </source>
</reference>
<evidence type="ECO:0008006" key="4">
    <source>
        <dbReference type="Google" id="ProtNLM"/>
    </source>
</evidence>
<dbReference type="Proteomes" id="UP000636661">
    <property type="component" value="Unassembled WGS sequence"/>
</dbReference>